<reference evidence="2" key="1">
    <citation type="submission" date="2022-06" db="EMBL/GenBank/DDBJ databases">
        <title>Genome sequencing of Brevibacillus sp. BB3-R1.</title>
        <authorList>
            <person name="Heo J."/>
            <person name="Lee D."/>
            <person name="Won M."/>
            <person name="Han B.-H."/>
            <person name="Hong S.-B."/>
            <person name="Kwon S.-W."/>
        </authorList>
    </citation>
    <scope>NUCLEOTIDE SEQUENCE</scope>
    <source>
        <strain evidence="2">BB3-R1</strain>
    </source>
</reference>
<proteinExistence type="predicted"/>
<keyword evidence="1" id="KW-1133">Transmembrane helix</keyword>
<gene>
    <name evidence="2" type="ORF">NDK47_23505</name>
</gene>
<keyword evidence="3" id="KW-1185">Reference proteome</keyword>
<sequence length="95" mass="10163">MLEQFLNYWTKPLQKREFTSLVARLSGNQTITLVTVALLSTLATLFQLAGGFMPGPGYLISPLSTAPIVVATLISLRSGAIAYALVIIIAAHSTE</sequence>
<name>A0ABY4WD20_9BACL</name>
<evidence type="ECO:0000313" key="2">
    <source>
        <dbReference type="EMBL" id="USG65055.1"/>
    </source>
</evidence>
<feature type="transmembrane region" description="Helical" evidence="1">
    <location>
        <begin position="21"/>
        <end position="46"/>
    </location>
</feature>
<evidence type="ECO:0000313" key="3">
    <source>
        <dbReference type="Proteomes" id="UP001056500"/>
    </source>
</evidence>
<keyword evidence="1" id="KW-0812">Transmembrane</keyword>
<dbReference type="EMBL" id="CP098755">
    <property type="protein sequence ID" value="USG65055.1"/>
    <property type="molecule type" value="Genomic_DNA"/>
</dbReference>
<evidence type="ECO:0008006" key="4">
    <source>
        <dbReference type="Google" id="ProtNLM"/>
    </source>
</evidence>
<feature type="transmembrane region" description="Helical" evidence="1">
    <location>
        <begin position="66"/>
        <end position="91"/>
    </location>
</feature>
<protein>
    <recommendedName>
        <fullName evidence="4">ABC transporter permease</fullName>
    </recommendedName>
</protein>
<accession>A0ABY4WD20</accession>
<dbReference type="RefSeq" id="WP_251872162.1">
    <property type="nucleotide sequence ID" value="NZ_CP098755.1"/>
</dbReference>
<keyword evidence="1" id="KW-0472">Membrane</keyword>
<dbReference type="Proteomes" id="UP001056500">
    <property type="component" value="Chromosome"/>
</dbReference>
<evidence type="ECO:0000256" key="1">
    <source>
        <dbReference type="SAM" id="Phobius"/>
    </source>
</evidence>
<organism evidence="2 3">
    <name type="scientific">Brevibacillus ruminantium</name>
    <dbReference type="NCBI Taxonomy" id="2950604"/>
    <lineage>
        <taxon>Bacteria</taxon>
        <taxon>Bacillati</taxon>
        <taxon>Bacillota</taxon>
        <taxon>Bacilli</taxon>
        <taxon>Bacillales</taxon>
        <taxon>Paenibacillaceae</taxon>
        <taxon>Brevibacillus</taxon>
    </lineage>
</organism>